<dbReference type="Pfam" id="PF02931">
    <property type="entry name" value="Neur_chan_LBD"/>
    <property type="match status" value="1"/>
</dbReference>
<feature type="signal peptide" evidence="5">
    <location>
        <begin position="1"/>
        <end position="22"/>
    </location>
</feature>
<dbReference type="InterPro" id="IPR006202">
    <property type="entry name" value="Neur_chan_lig-bd"/>
</dbReference>
<dbReference type="EnsemblMetazoa" id="G2260.3">
    <property type="protein sequence ID" value="G2260.3:cds"/>
    <property type="gene ID" value="G2260"/>
</dbReference>
<name>A0A8W8KCD0_MAGGI</name>
<feature type="domain" description="Neurotransmitter-gated ion-channel transmembrane" evidence="7">
    <location>
        <begin position="239"/>
        <end position="336"/>
    </location>
</feature>
<dbReference type="PRINTS" id="PR00252">
    <property type="entry name" value="NRIONCHANNEL"/>
</dbReference>
<dbReference type="RefSeq" id="XP_011446310.2">
    <property type="nucleotide sequence ID" value="XM_011448008.3"/>
</dbReference>
<dbReference type="SUPFAM" id="SSF63712">
    <property type="entry name" value="Nicotinic receptor ligand binding domain-like"/>
    <property type="match status" value="1"/>
</dbReference>
<evidence type="ECO:0000256" key="3">
    <source>
        <dbReference type="ARBA" id="ARBA00022989"/>
    </source>
</evidence>
<organism evidence="8 9">
    <name type="scientific">Magallana gigas</name>
    <name type="common">Pacific oyster</name>
    <name type="synonym">Crassostrea gigas</name>
    <dbReference type="NCBI Taxonomy" id="29159"/>
    <lineage>
        <taxon>Eukaryota</taxon>
        <taxon>Metazoa</taxon>
        <taxon>Spiralia</taxon>
        <taxon>Lophotrochozoa</taxon>
        <taxon>Mollusca</taxon>
        <taxon>Bivalvia</taxon>
        <taxon>Autobranchia</taxon>
        <taxon>Pteriomorphia</taxon>
        <taxon>Ostreida</taxon>
        <taxon>Ostreoidea</taxon>
        <taxon>Ostreidae</taxon>
        <taxon>Magallana</taxon>
    </lineage>
</organism>
<dbReference type="CDD" id="cd18989">
    <property type="entry name" value="LGIC_ECD_cation"/>
    <property type="match status" value="1"/>
</dbReference>
<evidence type="ECO:0000313" key="9">
    <source>
        <dbReference type="Proteomes" id="UP000005408"/>
    </source>
</evidence>
<dbReference type="GeneID" id="105341461"/>
<dbReference type="InterPro" id="IPR006029">
    <property type="entry name" value="Neurotrans-gated_channel_TM"/>
</dbReference>
<keyword evidence="3 5" id="KW-1133">Transmembrane helix</keyword>
<feature type="chain" id="PRO_5042311025" description="Neuronal acetylcholine receptor subunit alpha-6" evidence="5">
    <location>
        <begin position="23"/>
        <end position="417"/>
    </location>
</feature>
<dbReference type="Gene3D" id="1.20.58.390">
    <property type="entry name" value="Neurotransmitter-gated ion-channel transmembrane domain"/>
    <property type="match status" value="1"/>
</dbReference>
<keyword evidence="4 5" id="KW-0472">Membrane</keyword>
<feature type="transmembrane region" description="Helical" evidence="5">
    <location>
        <begin position="294"/>
        <end position="317"/>
    </location>
</feature>
<dbReference type="Proteomes" id="UP000005408">
    <property type="component" value="Unassembled WGS sequence"/>
</dbReference>
<dbReference type="SUPFAM" id="SSF90112">
    <property type="entry name" value="Neurotransmitter-gated ion-channel transmembrane pore"/>
    <property type="match status" value="1"/>
</dbReference>
<dbReference type="EnsemblMetazoa" id="G2260.5">
    <property type="protein sequence ID" value="G2260.5:cds"/>
    <property type="gene ID" value="G2260"/>
</dbReference>
<comment type="similarity">
    <text evidence="5">Belongs to the ligand-gated ion channel (TC 1.A.9) family.</text>
</comment>
<evidence type="ECO:0000256" key="2">
    <source>
        <dbReference type="ARBA" id="ARBA00022692"/>
    </source>
</evidence>
<dbReference type="InterPro" id="IPR036719">
    <property type="entry name" value="Neuro-gated_channel_TM_sf"/>
</dbReference>
<reference evidence="8" key="1">
    <citation type="submission" date="2022-08" db="UniProtKB">
        <authorList>
            <consortium name="EnsemblMetazoa"/>
        </authorList>
    </citation>
    <scope>IDENTIFICATION</scope>
    <source>
        <strain evidence="8">05x7-T-G4-1.051#20</strain>
    </source>
</reference>
<evidence type="ECO:0000256" key="5">
    <source>
        <dbReference type="RuleBase" id="RU000687"/>
    </source>
</evidence>
<evidence type="ECO:0008006" key="10">
    <source>
        <dbReference type="Google" id="ProtNLM"/>
    </source>
</evidence>
<feature type="transmembrane region" description="Helical" evidence="5">
    <location>
        <begin position="264"/>
        <end position="282"/>
    </location>
</feature>
<dbReference type="InterPro" id="IPR006201">
    <property type="entry name" value="Neur_channel"/>
</dbReference>
<dbReference type="EnsemblMetazoa" id="G2260.4">
    <property type="protein sequence ID" value="G2260.4:cds"/>
    <property type="gene ID" value="G2260"/>
</dbReference>
<dbReference type="FunFam" id="2.70.170.10:FF:000028">
    <property type="entry name" value="AcetylCholine Receptor"/>
    <property type="match status" value="1"/>
</dbReference>
<feature type="domain" description="Neurotransmitter-gated ion-channel ligand-binding" evidence="6">
    <location>
        <begin position="41"/>
        <end position="232"/>
    </location>
</feature>
<dbReference type="GO" id="GO:0005230">
    <property type="term" value="F:extracellular ligand-gated monoatomic ion channel activity"/>
    <property type="evidence" value="ECO:0007669"/>
    <property type="project" value="InterPro"/>
</dbReference>
<dbReference type="PANTHER" id="PTHR18945">
    <property type="entry name" value="NEUROTRANSMITTER GATED ION CHANNEL"/>
    <property type="match status" value="1"/>
</dbReference>
<evidence type="ECO:0000313" key="8">
    <source>
        <dbReference type="EnsemblMetazoa" id="G2260.1:cds"/>
    </source>
</evidence>
<proteinExistence type="inferred from homology"/>
<feature type="transmembrane region" description="Helical" evidence="5">
    <location>
        <begin position="392"/>
        <end position="415"/>
    </location>
</feature>
<keyword evidence="5" id="KW-0732">Signal</keyword>
<dbReference type="OMA" id="WTITESN"/>
<dbReference type="InterPro" id="IPR018000">
    <property type="entry name" value="Neurotransmitter_ion_chnl_CS"/>
</dbReference>
<dbReference type="InterPro" id="IPR038050">
    <property type="entry name" value="Neuro_actylchol_rec"/>
</dbReference>
<feature type="transmembrane region" description="Helical" evidence="5">
    <location>
        <begin position="233"/>
        <end position="257"/>
    </location>
</feature>
<dbReference type="EnsemblMetazoa" id="G2260.1">
    <property type="protein sequence ID" value="G2260.1:cds"/>
    <property type="gene ID" value="G2260"/>
</dbReference>
<evidence type="ECO:0000256" key="1">
    <source>
        <dbReference type="ARBA" id="ARBA00004141"/>
    </source>
</evidence>
<keyword evidence="9" id="KW-1185">Reference proteome</keyword>
<protein>
    <recommendedName>
        <fullName evidence="10">Neuronal acetylcholine receptor subunit alpha-6</fullName>
    </recommendedName>
</protein>
<dbReference type="Gene3D" id="2.70.170.10">
    <property type="entry name" value="Neurotransmitter-gated ion-channel ligand-binding domain"/>
    <property type="match status" value="1"/>
</dbReference>
<evidence type="ECO:0000259" key="7">
    <source>
        <dbReference type="Pfam" id="PF02932"/>
    </source>
</evidence>
<dbReference type="EnsemblMetazoa" id="G2260.6">
    <property type="protein sequence ID" value="G2260.6:cds"/>
    <property type="gene ID" value="G2260"/>
</dbReference>
<dbReference type="InterPro" id="IPR036734">
    <property type="entry name" value="Neur_chan_lig-bd_sf"/>
</dbReference>
<keyword evidence="5" id="KW-0813">Transport</keyword>
<dbReference type="Pfam" id="PF02932">
    <property type="entry name" value="Neur_chan_memb"/>
    <property type="match status" value="1"/>
</dbReference>
<dbReference type="KEGG" id="crg:105341461"/>
<evidence type="ECO:0000256" key="4">
    <source>
        <dbReference type="ARBA" id="ARBA00023136"/>
    </source>
</evidence>
<dbReference type="CDD" id="cd19051">
    <property type="entry name" value="LGIC_TM_cation"/>
    <property type="match status" value="1"/>
</dbReference>
<dbReference type="OrthoDB" id="6147903at2759"/>
<comment type="subcellular location">
    <subcellularLocation>
        <location evidence="1">Membrane</location>
        <topology evidence="1">Multi-pass membrane protein</topology>
    </subcellularLocation>
</comment>
<keyword evidence="5" id="KW-0406">Ion transport</keyword>
<evidence type="ECO:0000259" key="6">
    <source>
        <dbReference type="Pfam" id="PF02931"/>
    </source>
</evidence>
<dbReference type="GO" id="GO:0004888">
    <property type="term" value="F:transmembrane signaling receptor activity"/>
    <property type="evidence" value="ECO:0007669"/>
    <property type="project" value="InterPro"/>
</dbReference>
<dbReference type="PROSITE" id="PS00236">
    <property type="entry name" value="NEUROTR_ION_CHANNEL"/>
    <property type="match status" value="1"/>
</dbReference>
<keyword evidence="2 5" id="KW-0812">Transmembrane</keyword>
<sequence>MLGLVFAGTVISIFCLLPAVNGQTNPGPSDFKTWLGQAPYSTYNKKVFPRTNQNDNITVELSFFLIAITDFNEVAGEIEMVAYLTAKWENELLRWTITESNMLRMLLPQDQLWKPTIVLSNSVESLKELGDKSYRIRIDNDGNHEWQVGIVSKTACSIDITYYPFDKQSCNITFNPWGYTIDQIDFITPDMSVDLTHYQENVEWTIGSTLVAKEVKDNSVYINFVLNLERKPGYFIVNMIIPILILSLLNGLVFLLPADSGERVGYAITAFLTFAVFLSMVADNLPKASEPMSMLCYFLTLMLCLSAVSTIVTIFVLRVHHQHEESEVPKYLRHIIAFIKCDKCKKLCCPEDTLKEINPDDEEEEDDDDDELKNRDDTLYITWKVAARVLDYFFFLFFLGSTSAITFFFLIPLALAA</sequence>
<dbReference type="AlphaFoldDB" id="A0A8W8KCD0"/>
<keyword evidence="5" id="KW-0407">Ion channel</keyword>
<dbReference type="GO" id="GO:0016020">
    <property type="term" value="C:membrane"/>
    <property type="evidence" value="ECO:0007669"/>
    <property type="project" value="UniProtKB-SubCell"/>
</dbReference>
<accession>A0A8W8KCD0</accession>